<keyword evidence="3" id="KW-1185">Reference proteome</keyword>
<evidence type="ECO:0000313" key="3">
    <source>
        <dbReference type="Proteomes" id="UP001592531"/>
    </source>
</evidence>
<gene>
    <name evidence="2" type="ORF">ACEZDE_30855</name>
</gene>
<evidence type="ECO:0000259" key="1">
    <source>
        <dbReference type="Pfam" id="PF21806"/>
    </source>
</evidence>
<name>A0ABV6W4S6_9ACTN</name>
<comment type="caution">
    <text evidence="2">The sequence shown here is derived from an EMBL/GenBank/DDBJ whole genome shotgun (WGS) entry which is preliminary data.</text>
</comment>
<evidence type="ECO:0000313" key="2">
    <source>
        <dbReference type="EMBL" id="MFC1421009.1"/>
    </source>
</evidence>
<reference evidence="2 3" key="1">
    <citation type="submission" date="2024-09" db="EMBL/GenBank/DDBJ databases">
        <authorList>
            <person name="Lee S.D."/>
        </authorList>
    </citation>
    <scope>NUCLEOTIDE SEQUENCE [LARGE SCALE GENOMIC DNA]</scope>
    <source>
        <strain evidence="2 3">N8-3</strain>
    </source>
</reference>
<organism evidence="2 3">
    <name type="scientific">Streptacidiphilus cavernicola</name>
    <dbReference type="NCBI Taxonomy" id="3342716"/>
    <lineage>
        <taxon>Bacteria</taxon>
        <taxon>Bacillati</taxon>
        <taxon>Actinomycetota</taxon>
        <taxon>Actinomycetes</taxon>
        <taxon>Kitasatosporales</taxon>
        <taxon>Streptomycetaceae</taxon>
        <taxon>Streptacidiphilus</taxon>
    </lineage>
</organism>
<proteinExistence type="predicted"/>
<dbReference type="EMBL" id="JBHFAB010000032">
    <property type="protein sequence ID" value="MFC1421009.1"/>
    <property type="molecule type" value="Genomic_DNA"/>
</dbReference>
<dbReference type="RefSeq" id="WP_380543452.1">
    <property type="nucleotide sequence ID" value="NZ_JBHFAB010000032.1"/>
</dbReference>
<dbReference type="Pfam" id="PF21806">
    <property type="entry name" value="DUF6879"/>
    <property type="match status" value="1"/>
</dbReference>
<dbReference type="Proteomes" id="UP001592531">
    <property type="component" value="Unassembled WGS sequence"/>
</dbReference>
<feature type="domain" description="DUF6879" evidence="1">
    <location>
        <begin position="7"/>
        <end position="175"/>
    </location>
</feature>
<dbReference type="InterPro" id="IPR049244">
    <property type="entry name" value="DUF6879"/>
</dbReference>
<protein>
    <submittedName>
        <fullName evidence="2">DUF6879 family protein</fullName>
    </submittedName>
</protein>
<accession>A0ABV6W4S6</accession>
<sequence>MKLKGSDFPAMLRAAQSTAVHLEMRDSYAVASEAEEFEAWRQGKRYDPADRASWWRPWLDLITETVDRGVVIRRARVVSEPVSEYIRYEHSGTFSNVAAGEQVRWLPRRRALDIAFPGADFWLFDGRVALFNIFTGEGDWADPCFELVEAPATARLCASAFEAVWERGIPHDQFHV</sequence>